<reference evidence="1 2" key="1">
    <citation type="journal article" date="2016" name="Proc. Natl. Acad. Sci. U.S.A.">
        <title>Comparative genomics of biotechnologically important yeasts.</title>
        <authorList>
            <person name="Riley R."/>
            <person name="Haridas S."/>
            <person name="Wolfe K.H."/>
            <person name="Lopes M.R."/>
            <person name="Hittinger C.T."/>
            <person name="Goeker M."/>
            <person name="Salamov A.A."/>
            <person name="Wisecaver J.H."/>
            <person name="Long T.M."/>
            <person name="Calvey C.H."/>
            <person name="Aerts A.L."/>
            <person name="Barry K.W."/>
            <person name="Choi C."/>
            <person name="Clum A."/>
            <person name="Coughlan A.Y."/>
            <person name="Deshpande S."/>
            <person name="Douglass A.P."/>
            <person name="Hanson S.J."/>
            <person name="Klenk H.-P."/>
            <person name="LaButti K.M."/>
            <person name="Lapidus A."/>
            <person name="Lindquist E.A."/>
            <person name="Lipzen A.M."/>
            <person name="Meier-Kolthoff J.P."/>
            <person name="Ohm R.A."/>
            <person name="Otillar R.P."/>
            <person name="Pangilinan J.L."/>
            <person name="Peng Y."/>
            <person name="Rokas A."/>
            <person name="Rosa C.A."/>
            <person name="Scheuner C."/>
            <person name="Sibirny A.A."/>
            <person name="Slot J.C."/>
            <person name="Stielow J.B."/>
            <person name="Sun H."/>
            <person name="Kurtzman C.P."/>
            <person name="Blackwell M."/>
            <person name="Grigoriev I.V."/>
            <person name="Jeffries T.W."/>
        </authorList>
    </citation>
    <scope>NUCLEOTIDE SEQUENCE [LARGE SCALE GENOMIC DNA]</scope>
    <source>
        <strain evidence="1 2">NRRL Y-2026</strain>
    </source>
</reference>
<protein>
    <recommendedName>
        <fullName evidence="3">N-acetyltransferase domain-containing protein</fullName>
    </recommendedName>
</protein>
<dbReference type="STRING" id="763406.A0A1E3NPK1"/>
<dbReference type="GeneID" id="30177698"/>
<dbReference type="InterPro" id="IPR016181">
    <property type="entry name" value="Acyl_CoA_acyltransferase"/>
</dbReference>
<dbReference type="EMBL" id="KV454002">
    <property type="protein sequence ID" value="ODQ48051.1"/>
    <property type="molecule type" value="Genomic_DNA"/>
</dbReference>
<proteinExistence type="predicted"/>
<dbReference type="AlphaFoldDB" id="A0A1E3NPK1"/>
<organism evidence="1 2">
    <name type="scientific">Pichia membranifaciens NRRL Y-2026</name>
    <dbReference type="NCBI Taxonomy" id="763406"/>
    <lineage>
        <taxon>Eukaryota</taxon>
        <taxon>Fungi</taxon>
        <taxon>Dikarya</taxon>
        <taxon>Ascomycota</taxon>
        <taxon>Saccharomycotina</taxon>
        <taxon>Pichiomycetes</taxon>
        <taxon>Pichiales</taxon>
        <taxon>Pichiaceae</taxon>
        <taxon>Pichia</taxon>
    </lineage>
</organism>
<accession>A0A1E3NPK1</accession>
<dbReference type="Proteomes" id="UP000094455">
    <property type="component" value="Unassembled WGS sequence"/>
</dbReference>
<dbReference type="OrthoDB" id="47374at2759"/>
<dbReference type="Gene3D" id="3.40.630.30">
    <property type="match status" value="1"/>
</dbReference>
<evidence type="ECO:0000313" key="1">
    <source>
        <dbReference type="EMBL" id="ODQ48051.1"/>
    </source>
</evidence>
<evidence type="ECO:0008006" key="3">
    <source>
        <dbReference type="Google" id="ProtNLM"/>
    </source>
</evidence>
<evidence type="ECO:0000313" key="2">
    <source>
        <dbReference type="Proteomes" id="UP000094455"/>
    </source>
</evidence>
<gene>
    <name evidence="1" type="ORF">PICMEDRAFT_15897</name>
</gene>
<name>A0A1E3NPK1_9ASCO</name>
<dbReference type="SUPFAM" id="SSF55729">
    <property type="entry name" value="Acyl-CoA N-acyltransferases (Nat)"/>
    <property type="match status" value="1"/>
</dbReference>
<keyword evidence="2" id="KW-1185">Reference proteome</keyword>
<sequence length="157" mass="16980">MSSPAVPIKLDSLTANNLGIFNRIAAPAEYPDHYIQQCRDSGELCRYAYFGEVPVGVLVLHTVVNKSPVALNIALLRVLDAYADNLHVEAELVRYALALCPKRHVAACTAVVNRSDTVLVRVLTDMGFLPQTGPVPDAYRTLSVDAAAGETLFVKSV</sequence>
<dbReference type="RefSeq" id="XP_019019164.1">
    <property type="nucleotide sequence ID" value="XM_019161011.1"/>
</dbReference>